<keyword evidence="2" id="KW-1185">Reference proteome</keyword>
<evidence type="ECO:0000313" key="1">
    <source>
        <dbReference type="EMBL" id="GBL86716.1"/>
    </source>
</evidence>
<gene>
    <name evidence="1" type="ORF">AVEN_96958_1</name>
</gene>
<protein>
    <submittedName>
        <fullName evidence="1">Uncharacterized protein</fullName>
    </submittedName>
</protein>
<evidence type="ECO:0000313" key="2">
    <source>
        <dbReference type="Proteomes" id="UP000499080"/>
    </source>
</evidence>
<comment type="caution">
    <text evidence="1">The sequence shown here is derived from an EMBL/GenBank/DDBJ whole genome shotgun (WGS) entry which is preliminary data.</text>
</comment>
<organism evidence="1 2">
    <name type="scientific">Araneus ventricosus</name>
    <name type="common">Orbweaver spider</name>
    <name type="synonym">Epeira ventricosa</name>
    <dbReference type="NCBI Taxonomy" id="182803"/>
    <lineage>
        <taxon>Eukaryota</taxon>
        <taxon>Metazoa</taxon>
        <taxon>Ecdysozoa</taxon>
        <taxon>Arthropoda</taxon>
        <taxon>Chelicerata</taxon>
        <taxon>Arachnida</taxon>
        <taxon>Araneae</taxon>
        <taxon>Araneomorphae</taxon>
        <taxon>Entelegynae</taxon>
        <taxon>Araneoidea</taxon>
        <taxon>Araneidae</taxon>
        <taxon>Araneus</taxon>
    </lineage>
</organism>
<name>A0A4Y2B5Y3_ARAVE</name>
<dbReference type="EMBL" id="BGPR01158508">
    <property type="protein sequence ID" value="GBL86716.1"/>
    <property type="molecule type" value="Genomic_DNA"/>
</dbReference>
<accession>A0A4Y2B5Y3</accession>
<feature type="non-terminal residue" evidence="1">
    <location>
        <position position="66"/>
    </location>
</feature>
<dbReference type="AlphaFoldDB" id="A0A4Y2B5Y3"/>
<reference evidence="1 2" key="1">
    <citation type="journal article" date="2019" name="Sci. Rep.">
        <title>Orb-weaving spider Araneus ventricosus genome elucidates the spidroin gene catalogue.</title>
        <authorList>
            <person name="Kono N."/>
            <person name="Nakamura H."/>
            <person name="Ohtoshi R."/>
            <person name="Moran D.A.P."/>
            <person name="Shinohara A."/>
            <person name="Yoshida Y."/>
            <person name="Fujiwara M."/>
            <person name="Mori M."/>
            <person name="Tomita M."/>
            <person name="Arakawa K."/>
        </authorList>
    </citation>
    <scope>NUCLEOTIDE SEQUENCE [LARGE SCALE GENOMIC DNA]</scope>
</reference>
<proteinExistence type="predicted"/>
<dbReference type="Proteomes" id="UP000499080">
    <property type="component" value="Unassembled WGS sequence"/>
</dbReference>
<sequence length="66" mass="7574">MNLHILDHPVNWIPQNRMDLGRGNLVCGPKAKCVDFYRISGEIRLSICVLVSRITPKRMDLERGNL</sequence>